<dbReference type="InterPro" id="IPR000198">
    <property type="entry name" value="RhoGAP_dom"/>
</dbReference>
<dbReference type="SMART" id="SM00324">
    <property type="entry name" value="RhoGAP"/>
    <property type="match status" value="1"/>
</dbReference>
<dbReference type="GO" id="GO:0005634">
    <property type="term" value="C:nucleus"/>
    <property type="evidence" value="ECO:0007669"/>
    <property type="project" value="TreeGrafter"/>
</dbReference>
<dbReference type="Proteomes" id="UP000515146">
    <property type="component" value="Unplaced"/>
</dbReference>
<dbReference type="PANTHER" id="PTHR46199">
    <property type="entry name" value="RAC GTPASE-ACTIVATING PROTEIN 1"/>
    <property type="match status" value="1"/>
</dbReference>
<accession>A0A6P6XND3</accession>
<dbReference type="GO" id="GO:0030496">
    <property type="term" value="C:midbody"/>
    <property type="evidence" value="ECO:0007669"/>
    <property type="project" value="TreeGrafter"/>
</dbReference>
<dbReference type="GO" id="GO:0097149">
    <property type="term" value="C:centralspindlin complex"/>
    <property type="evidence" value="ECO:0007669"/>
    <property type="project" value="TreeGrafter"/>
</dbReference>
<dbReference type="Gene3D" id="1.10.555.10">
    <property type="entry name" value="Rho GTPase activation protein"/>
    <property type="match status" value="1"/>
</dbReference>
<feature type="domain" description="Rho-GAP" evidence="2">
    <location>
        <begin position="366"/>
        <end position="556"/>
    </location>
</feature>
<keyword evidence="3" id="KW-1185">Reference proteome</keyword>
<evidence type="ECO:0000259" key="2">
    <source>
        <dbReference type="PROSITE" id="PS50238"/>
    </source>
</evidence>
<dbReference type="GO" id="GO:0051233">
    <property type="term" value="C:spindle midzone"/>
    <property type="evidence" value="ECO:0007669"/>
    <property type="project" value="TreeGrafter"/>
</dbReference>
<feature type="compositionally biased region" description="Basic and acidic residues" evidence="1">
    <location>
        <begin position="118"/>
        <end position="129"/>
    </location>
</feature>
<feature type="region of interest" description="Disordered" evidence="1">
    <location>
        <begin position="113"/>
        <end position="138"/>
    </location>
</feature>
<reference evidence="4" key="1">
    <citation type="submission" date="2025-08" db="UniProtKB">
        <authorList>
            <consortium name="RefSeq"/>
        </authorList>
    </citation>
    <scope>IDENTIFICATION</scope>
    <source>
        <strain evidence="4">Airmid</strain>
    </source>
</reference>
<dbReference type="GO" id="GO:0032154">
    <property type="term" value="C:cleavage furrow"/>
    <property type="evidence" value="ECO:0007669"/>
    <property type="project" value="TreeGrafter"/>
</dbReference>
<dbReference type="InterPro" id="IPR008936">
    <property type="entry name" value="Rho_GTPase_activation_prot"/>
</dbReference>
<dbReference type="GeneID" id="113789618"/>
<sequence>MMMMKMMVVGAELKHDELPNKSIMLTTNPVINMDDSNRRRRCSFVPWLVGQFNDIIEWKAQIAQNEIEYLAQRANNSGNYQRRYSCTNEPILLNGLQRSATDSSVNRSFQFQSEQSDLSERHSFEEQRRPLSPSKKQRRVIKLRLKKNQQDDLNQKLNQLRKETIENRIDESIDETVDEILPIIVEPLQTTSAHIDSIETELVEYKVLIANKNNDDNEKSILFDTEELSEQLTTTQLQNVEKPTKLNQTVDENNNPIEVVAEQHVKPGKVKPSMSTYNVLLEKISSSYRHQFEMKTVFQQDSRTTGIKSARKQSFINRNCFCGKEFNFSDKYLRCFNCLTGCHTSCGQLVPRPCIRYVDPFIRPSKTVSNYIFPRSRPSIPALLIHLCRQIEHECQKDDHHSVGKLSSFELYYIHSEMLKLVKDQCKRLLQDAKHGFPQFDDCNLDHLCGMVKYFLGDMIEPLFPKQIWKDFSSIIHKKSDQELREKLIETLKQFDKANLQSLCFILIHLKHLIHCGFQDGDILAEIFCPILMGDLECKRKLRLMKLLFDLEENLLVSFAQS</sequence>
<gene>
    <name evidence="4" type="primary">LOC113789618</name>
</gene>
<dbReference type="GO" id="GO:0051256">
    <property type="term" value="P:mitotic spindle midzone assembly"/>
    <property type="evidence" value="ECO:0007669"/>
    <property type="project" value="TreeGrafter"/>
</dbReference>
<dbReference type="SUPFAM" id="SSF48350">
    <property type="entry name" value="GTPase activation domain, GAP"/>
    <property type="match status" value="1"/>
</dbReference>
<dbReference type="GO" id="GO:0005096">
    <property type="term" value="F:GTPase activator activity"/>
    <property type="evidence" value="ECO:0007669"/>
    <property type="project" value="TreeGrafter"/>
</dbReference>
<proteinExistence type="predicted"/>
<dbReference type="PANTHER" id="PTHR46199:SF3">
    <property type="entry name" value="RAC GTPASE-ACTIVATING PROTEIN 1"/>
    <property type="match status" value="1"/>
</dbReference>
<dbReference type="InParanoid" id="A0A6P6XND3"/>
<organism evidence="3 4">
    <name type="scientific">Dermatophagoides pteronyssinus</name>
    <name type="common">European house dust mite</name>
    <dbReference type="NCBI Taxonomy" id="6956"/>
    <lineage>
        <taxon>Eukaryota</taxon>
        <taxon>Metazoa</taxon>
        <taxon>Ecdysozoa</taxon>
        <taxon>Arthropoda</taxon>
        <taxon>Chelicerata</taxon>
        <taxon>Arachnida</taxon>
        <taxon>Acari</taxon>
        <taxon>Acariformes</taxon>
        <taxon>Sarcoptiformes</taxon>
        <taxon>Astigmata</taxon>
        <taxon>Psoroptidia</taxon>
        <taxon>Analgoidea</taxon>
        <taxon>Pyroglyphidae</taxon>
        <taxon>Dermatophagoidinae</taxon>
        <taxon>Dermatophagoides</taxon>
    </lineage>
</organism>
<dbReference type="GO" id="GO:0007266">
    <property type="term" value="P:Rho protein signal transduction"/>
    <property type="evidence" value="ECO:0007669"/>
    <property type="project" value="TreeGrafter"/>
</dbReference>
<dbReference type="RefSeq" id="XP_027194980.1">
    <property type="nucleotide sequence ID" value="XM_027339179.1"/>
</dbReference>
<dbReference type="Pfam" id="PF00620">
    <property type="entry name" value="RhoGAP"/>
    <property type="match status" value="1"/>
</dbReference>
<dbReference type="PROSITE" id="PS50238">
    <property type="entry name" value="RHOGAP"/>
    <property type="match status" value="1"/>
</dbReference>
<evidence type="ECO:0000256" key="1">
    <source>
        <dbReference type="SAM" id="MobiDB-lite"/>
    </source>
</evidence>
<dbReference type="OrthoDB" id="2218807at2759"/>
<dbReference type="AlphaFoldDB" id="A0A6P6XND3"/>
<dbReference type="KEGG" id="dpte:113789618"/>
<dbReference type="GO" id="GO:0000281">
    <property type="term" value="P:mitotic cytokinesis"/>
    <property type="evidence" value="ECO:0007669"/>
    <property type="project" value="TreeGrafter"/>
</dbReference>
<evidence type="ECO:0000313" key="4">
    <source>
        <dbReference type="RefSeq" id="XP_027194980.1"/>
    </source>
</evidence>
<protein>
    <submittedName>
        <fullName evidence="4">Uncharacterized protein LOC113789618</fullName>
    </submittedName>
</protein>
<evidence type="ECO:0000313" key="3">
    <source>
        <dbReference type="Proteomes" id="UP000515146"/>
    </source>
</evidence>
<dbReference type="OMA" id="TICECTE"/>
<name>A0A6P6XND3_DERPT</name>